<protein>
    <recommendedName>
        <fullName evidence="2 8">DNA damage-binding protein CMR1</fullName>
    </recommendedName>
</protein>
<dbReference type="PROSITE" id="PS50294">
    <property type="entry name" value="WD_REPEATS_REGION"/>
    <property type="match status" value="1"/>
</dbReference>
<dbReference type="OrthoDB" id="9890280at2759"/>
<dbReference type="GO" id="GO:0003677">
    <property type="term" value="F:DNA binding"/>
    <property type="evidence" value="ECO:0007669"/>
    <property type="project" value="UniProtKB-UniRule"/>
</dbReference>
<comment type="function">
    <text evidence="8">DNA-binding protein that binds to both single- and double-stranded DNA. Binds preferentially to UV-damaged DNA. May be involved in DNA-metabolic processes.</text>
</comment>
<dbReference type="GO" id="GO:2000001">
    <property type="term" value="P:regulation of DNA damage checkpoint"/>
    <property type="evidence" value="ECO:0007669"/>
    <property type="project" value="TreeGrafter"/>
</dbReference>
<evidence type="ECO:0000256" key="4">
    <source>
        <dbReference type="ARBA" id="ARBA00022737"/>
    </source>
</evidence>
<feature type="region of interest" description="Disordered" evidence="9">
    <location>
        <begin position="25"/>
        <end position="117"/>
    </location>
</feature>
<dbReference type="SUPFAM" id="SSF50978">
    <property type="entry name" value="WD40 repeat-like"/>
    <property type="match status" value="1"/>
</dbReference>
<keyword evidence="5 8" id="KW-0227">DNA damage</keyword>
<evidence type="ECO:0000256" key="2">
    <source>
        <dbReference type="ARBA" id="ARBA00021132"/>
    </source>
</evidence>
<dbReference type="Proteomes" id="UP000186594">
    <property type="component" value="Unassembled WGS sequence"/>
</dbReference>
<organism evidence="10 11">
    <name type="scientific">Neolecta irregularis (strain DAH-3)</name>
    <dbReference type="NCBI Taxonomy" id="1198029"/>
    <lineage>
        <taxon>Eukaryota</taxon>
        <taxon>Fungi</taxon>
        <taxon>Dikarya</taxon>
        <taxon>Ascomycota</taxon>
        <taxon>Taphrinomycotina</taxon>
        <taxon>Neolectales</taxon>
        <taxon>Neolectaceae</taxon>
        <taxon>Neolecta</taxon>
    </lineage>
</organism>
<keyword evidence="6 8" id="KW-0238">DNA-binding</keyword>
<evidence type="ECO:0000256" key="9">
    <source>
        <dbReference type="SAM" id="MobiDB-lite"/>
    </source>
</evidence>
<feature type="compositionally biased region" description="Basic residues" evidence="9">
    <location>
        <begin position="76"/>
        <end position="93"/>
    </location>
</feature>
<reference evidence="10 11" key="1">
    <citation type="submission" date="2016-04" db="EMBL/GenBank/DDBJ databases">
        <title>Evolutionary innovation and constraint leading to complex multicellularity in the Ascomycota.</title>
        <authorList>
            <person name="Cisse O."/>
            <person name="Nguyen A."/>
            <person name="Hewitt D.A."/>
            <person name="Jedd G."/>
            <person name="Stajich J.E."/>
        </authorList>
    </citation>
    <scope>NUCLEOTIDE SEQUENCE [LARGE SCALE GENOMIC DNA]</scope>
    <source>
        <strain evidence="10 11">DAH-3</strain>
    </source>
</reference>
<dbReference type="PANTHER" id="PTHR14773:SF0">
    <property type="entry name" value="WD REPEAT-CONTAINING PROTEIN 76"/>
    <property type="match status" value="1"/>
</dbReference>
<dbReference type="SMART" id="SM00320">
    <property type="entry name" value="WD40"/>
    <property type="match status" value="4"/>
</dbReference>
<comment type="caution">
    <text evidence="10">The sequence shown here is derived from an EMBL/GenBank/DDBJ whole genome shotgun (WGS) entry which is preliminary data.</text>
</comment>
<evidence type="ECO:0000256" key="1">
    <source>
        <dbReference type="ARBA" id="ARBA00005434"/>
    </source>
</evidence>
<evidence type="ECO:0000313" key="10">
    <source>
        <dbReference type="EMBL" id="OLL25599.1"/>
    </source>
</evidence>
<dbReference type="PROSITE" id="PS00678">
    <property type="entry name" value="WD_REPEATS_1"/>
    <property type="match status" value="1"/>
</dbReference>
<proteinExistence type="inferred from homology"/>
<dbReference type="InterPro" id="IPR015943">
    <property type="entry name" value="WD40/YVTN_repeat-like_dom_sf"/>
</dbReference>
<dbReference type="InterPro" id="IPR036322">
    <property type="entry name" value="WD40_repeat_dom_sf"/>
</dbReference>
<keyword evidence="4" id="KW-0677">Repeat</keyword>
<dbReference type="InterPro" id="IPR019775">
    <property type="entry name" value="WD40_repeat_CS"/>
</dbReference>
<dbReference type="EMBL" id="LXFE01000350">
    <property type="protein sequence ID" value="OLL25599.1"/>
    <property type="molecule type" value="Genomic_DNA"/>
</dbReference>
<evidence type="ECO:0000313" key="11">
    <source>
        <dbReference type="Proteomes" id="UP000186594"/>
    </source>
</evidence>
<dbReference type="AlphaFoldDB" id="A0A1U7LSJ5"/>
<dbReference type="STRING" id="1198029.A0A1U7LSJ5"/>
<dbReference type="OMA" id="GKYHPSS"/>
<dbReference type="GO" id="GO:0006974">
    <property type="term" value="P:DNA damage response"/>
    <property type="evidence" value="ECO:0007669"/>
    <property type="project" value="UniProtKB-KW"/>
</dbReference>
<evidence type="ECO:0000256" key="6">
    <source>
        <dbReference type="ARBA" id="ARBA00023125"/>
    </source>
</evidence>
<evidence type="ECO:0000256" key="5">
    <source>
        <dbReference type="ARBA" id="ARBA00022763"/>
    </source>
</evidence>
<evidence type="ECO:0000256" key="7">
    <source>
        <dbReference type="PROSITE-ProRule" id="PRU00221"/>
    </source>
</evidence>
<dbReference type="PANTHER" id="PTHR14773">
    <property type="entry name" value="WD REPEAT-CONTAINING PROTEIN 76"/>
    <property type="match status" value="1"/>
</dbReference>
<dbReference type="InterPro" id="IPR050853">
    <property type="entry name" value="WD_repeat_DNA-damage-binding"/>
</dbReference>
<name>A0A1U7LSJ5_NEOID</name>
<gene>
    <name evidence="10" type="ORF">NEOLI_002078</name>
</gene>
<dbReference type="PROSITE" id="PS50082">
    <property type="entry name" value="WD_REPEATS_2"/>
    <property type="match status" value="1"/>
</dbReference>
<keyword evidence="11" id="KW-1185">Reference proteome</keyword>
<comment type="similarity">
    <text evidence="1 8">Belongs to the WD repeat DDB2/WDR76 family.</text>
</comment>
<dbReference type="Gene3D" id="2.130.10.10">
    <property type="entry name" value="YVTN repeat-like/Quinoprotein amine dehydrogenase"/>
    <property type="match status" value="1"/>
</dbReference>
<sequence length="574" mass="64802">MDANEYELERQRNIQRNQELLQRLDLGVAVKSPRTASPKPSQPKPKKKQIERRKSGRLHRPVVQASRALLDLRVAVKSRRTPSRKPRQPKPKKKEIERWKSERLHGPKVQTSRTLRSSSRLQDIEAYSVVAKRKAETEGDVPVQANRPKRRRIEGDLLLKNIMQVGKDGRGLDELWKDAESILNHVTGTQNALQYINCSETDNSAARDLATIRKAMGKLRLFDKWTPNEIKITPDRIYSLQMFPTPDRRIVLAGDKLGNLGIWDVDGSRSDPDNEDDEKATELPLIHQFKLHASTISSFVNDPHSIQKLYTASYDSTIRSLDLVTGVSTEIYVPELEDGEAWGPLLSGVELYPNGNIMIFSNTNGSIGRRDLRQPPASTNLYDLHEAKIGGISLHPLAPHLLVTSSLDRTMKLWDLRKISGSKSWKSSSSIGEYNSPLSVSCAYWNKDTIVATSYDDTIRIFPHQNSVQWPVDHDLGIMKPEYTIKHDNQTGRWVTIFRARWHQNPASGLQKFVVGNMKRSIDIYSDTGDLLAQLSDPEKITAVPAVCQFHPTQEWLAGGTASGKICAFFPSND</sequence>
<keyword evidence="3 7" id="KW-0853">WD repeat</keyword>
<dbReference type="GO" id="GO:0005634">
    <property type="term" value="C:nucleus"/>
    <property type="evidence" value="ECO:0007669"/>
    <property type="project" value="TreeGrafter"/>
</dbReference>
<feature type="repeat" description="WD" evidence="7">
    <location>
        <begin position="382"/>
        <end position="424"/>
    </location>
</feature>
<feature type="compositionally biased region" description="Basic residues" evidence="9">
    <location>
        <begin position="44"/>
        <end position="60"/>
    </location>
</feature>
<dbReference type="InterPro" id="IPR001680">
    <property type="entry name" value="WD40_rpt"/>
</dbReference>
<accession>A0A1U7LSJ5</accession>
<dbReference type="Pfam" id="PF00400">
    <property type="entry name" value="WD40"/>
    <property type="match status" value="1"/>
</dbReference>
<evidence type="ECO:0000256" key="3">
    <source>
        <dbReference type="ARBA" id="ARBA00022574"/>
    </source>
</evidence>
<evidence type="ECO:0000256" key="8">
    <source>
        <dbReference type="RuleBase" id="RU365004"/>
    </source>
</evidence>
<feature type="compositionally biased region" description="Basic and acidic residues" evidence="9">
    <location>
        <begin position="94"/>
        <end position="105"/>
    </location>
</feature>